<dbReference type="EMBL" id="UINC01010600">
    <property type="protein sequence ID" value="SVA47092.1"/>
    <property type="molecule type" value="Genomic_DNA"/>
</dbReference>
<evidence type="ECO:0000313" key="2">
    <source>
        <dbReference type="EMBL" id="SVA47092.1"/>
    </source>
</evidence>
<reference evidence="2" key="1">
    <citation type="submission" date="2018-05" db="EMBL/GenBank/DDBJ databases">
        <authorList>
            <person name="Lanie J.A."/>
            <person name="Ng W.-L."/>
            <person name="Kazmierczak K.M."/>
            <person name="Andrzejewski T.M."/>
            <person name="Davidsen T.M."/>
            <person name="Wayne K.J."/>
            <person name="Tettelin H."/>
            <person name="Glass J.I."/>
            <person name="Rusch D."/>
            <person name="Podicherti R."/>
            <person name="Tsui H.-C.T."/>
            <person name="Winkler M.E."/>
        </authorList>
    </citation>
    <scope>NUCLEOTIDE SEQUENCE</scope>
</reference>
<dbReference type="SUPFAM" id="SSF54427">
    <property type="entry name" value="NTF2-like"/>
    <property type="match status" value="1"/>
</dbReference>
<feature type="domain" description="DUF4440" evidence="1">
    <location>
        <begin position="5"/>
        <end position="107"/>
    </location>
</feature>
<gene>
    <name evidence="2" type="ORF">METZ01_LOCUS99946</name>
</gene>
<organism evidence="2">
    <name type="scientific">marine metagenome</name>
    <dbReference type="NCBI Taxonomy" id="408172"/>
    <lineage>
        <taxon>unclassified sequences</taxon>
        <taxon>metagenomes</taxon>
        <taxon>ecological metagenomes</taxon>
    </lineage>
</organism>
<dbReference type="Gene3D" id="3.10.450.50">
    <property type="match status" value="1"/>
</dbReference>
<proteinExistence type="predicted"/>
<dbReference type="InterPro" id="IPR027843">
    <property type="entry name" value="DUF4440"/>
</dbReference>
<sequence length="118" mass="13061">MEKLVKADAARIQAMIDANIEGLRGLLHDNLSWTHSSGRTDDKVALLAVIKSGETVYKSLAVSDRKITMHDSVYIYSGLVEGRAEVNGIEKQIRNKFLSVWVESTNGLQMLAWQSTGL</sequence>
<name>A0A381W3P0_9ZZZZ</name>
<dbReference type="AlphaFoldDB" id="A0A381W3P0"/>
<dbReference type="Pfam" id="PF14534">
    <property type="entry name" value="DUF4440"/>
    <property type="match status" value="1"/>
</dbReference>
<dbReference type="InterPro" id="IPR032710">
    <property type="entry name" value="NTF2-like_dom_sf"/>
</dbReference>
<protein>
    <recommendedName>
        <fullName evidence="1">DUF4440 domain-containing protein</fullName>
    </recommendedName>
</protein>
<evidence type="ECO:0000259" key="1">
    <source>
        <dbReference type="Pfam" id="PF14534"/>
    </source>
</evidence>
<accession>A0A381W3P0</accession>